<evidence type="ECO:0000259" key="1">
    <source>
        <dbReference type="Pfam" id="PF00535"/>
    </source>
</evidence>
<dbReference type="SUPFAM" id="SSF53448">
    <property type="entry name" value="Nucleotide-diphospho-sugar transferases"/>
    <property type="match status" value="1"/>
</dbReference>
<accession>A0ABR7T2W2</accession>
<sequence>MKRLSLAMIVKNESKNLSNCLSSVKGIVDEIVIVDTGSSDDTKEIARSYGAKIYDYTWENDFSKARNVSLQNCTGDWILVLDADETVIKGERKLFDRYMNTMHAIGRVRRMNKFLQGEEIRYSQDFISRLFPRGAYYEGRVHEQVISDLPRFNTEIDLHHEGYFQTDKTERNLTILLTMLDENPSDPYTLYQVGKQYRLNKRYDTAEPYFEKCYQQISVQEIYRPSLVVNYLYNLLNTKNFKIGLEVIANEKTILADYPDFHFACGLFYMELIFTDIQKYVHLFPLIEQSYRTCLELGETRKYDSVIGTGTFLPLYNLGVFYESLGDRSKALDYYRQSAAYDYLPACNRIAKLEN</sequence>
<reference evidence="2 3" key="1">
    <citation type="submission" date="2020-07" db="EMBL/GenBank/DDBJ databases">
        <title>Draft whole-genome sequence of Heliobacterium chlorum DSM 3682, type strain.</title>
        <authorList>
            <person name="Kyndt J.A."/>
            <person name="Meyer T.E."/>
            <person name="Imhoff J.F."/>
        </authorList>
    </citation>
    <scope>NUCLEOTIDE SEQUENCE [LARGE SCALE GENOMIC DNA]</scope>
    <source>
        <strain evidence="2 3">DSM 3682</strain>
    </source>
</reference>
<dbReference type="PANTHER" id="PTHR43630">
    <property type="entry name" value="POLY-BETA-1,6-N-ACETYL-D-GLUCOSAMINE SYNTHASE"/>
    <property type="match status" value="1"/>
</dbReference>
<dbReference type="SMART" id="SM00028">
    <property type="entry name" value="TPR"/>
    <property type="match status" value="2"/>
</dbReference>
<dbReference type="Pfam" id="PF00535">
    <property type="entry name" value="Glycos_transf_2"/>
    <property type="match status" value="1"/>
</dbReference>
<feature type="domain" description="Glycosyltransferase 2-like" evidence="1">
    <location>
        <begin position="5"/>
        <end position="90"/>
    </location>
</feature>
<dbReference type="Proteomes" id="UP000617402">
    <property type="component" value="Unassembled WGS sequence"/>
</dbReference>
<dbReference type="InterPro" id="IPR001173">
    <property type="entry name" value="Glyco_trans_2-like"/>
</dbReference>
<organism evidence="2 3">
    <name type="scientific">Heliobacterium chlorum</name>
    <dbReference type="NCBI Taxonomy" id="2698"/>
    <lineage>
        <taxon>Bacteria</taxon>
        <taxon>Bacillati</taxon>
        <taxon>Bacillota</taxon>
        <taxon>Clostridia</taxon>
        <taxon>Eubacteriales</taxon>
        <taxon>Heliobacteriaceae</taxon>
        <taxon>Heliobacterium</taxon>
    </lineage>
</organism>
<dbReference type="Gene3D" id="3.90.550.10">
    <property type="entry name" value="Spore Coat Polysaccharide Biosynthesis Protein SpsA, Chain A"/>
    <property type="match status" value="1"/>
</dbReference>
<dbReference type="InterPro" id="IPR029044">
    <property type="entry name" value="Nucleotide-diphossugar_trans"/>
</dbReference>
<dbReference type="RefSeq" id="WP_188039578.1">
    <property type="nucleotide sequence ID" value="NZ_JACVHF010000006.1"/>
</dbReference>
<dbReference type="PANTHER" id="PTHR43630:SF2">
    <property type="entry name" value="GLYCOSYLTRANSFERASE"/>
    <property type="match status" value="1"/>
</dbReference>
<evidence type="ECO:0000313" key="3">
    <source>
        <dbReference type="Proteomes" id="UP000617402"/>
    </source>
</evidence>
<dbReference type="InterPro" id="IPR019734">
    <property type="entry name" value="TPR_rpt"/>
</dbReference>
<dbReference type="CDD" id="cd02511">
    <property type="entry name" value="Beta4Glucosyltransferase"/>
    <property type="match status" value="1"/>
</dbReference>
<gene>
    <name evidence="2" type="ORF">H1S01_08050</name>
</gene>
<dbReference type="Pfam" id="PF13176">
    <property type="entry name" value="TPR_7"/>
    <property type="match status" value="1"/>
</dbReference>
<comment type="caution">
    <text evidence="2">The sequence shown here is derived from an EMBL/GenBank/DDBJ whole genome shotgun (WGS) entry which is preliminary data.</text>
</comment>
<dbReference type="SUPFAM" id="SSF81901">
    <property type="entry name" value="HCP-like"/>
    <property type="match status" value="1"/>
</dbReference>
<protein>
    <submittedName>
        <fullName evidence="2">Glycosyltransferase</fullName>
    </submittedName>
</protein>
<evidence type="ECO:0000313" key="2">
    <source>
        <dbReference type="EMBL" id="MBC9784462.1"/>
    </source>
</evidence>
<keyword evidence="3" id="KW-1185">Reference proteome</keyword>
<name>A0ABR7T2W2_HELCL</name>
<proteinExistence type="predicted"/>
<dbReference type="EMBL" id="JACVHF010000006">
    <property type="protein sequence ID" value="MBC9784462.1"/>
    <property type="molecule type" value="Genomic_DNA"/>
</dbReference>
<dbReference type="InterPro" id="IPR011990">
    <property type="entry name" value="TPR-like_helical_dom_sf"/>
</dbReference>
<dbReference type="Gene3D" id="1.25.40.10">
    <property type="entry name" value="Tetratricopeptide repeat domain"/>
    <property type="match status" value="1"/>
</dbReference>